<reference evidence="1 2" key="1">
    <citation type="journal article" date="2010" name="Int. J. Syst. Evol. Microbiol.">
        <title>Vagococcus penaei sp. nov., isolated from spoilage microbiota of cooked shrimp (Penaeus vannamei).</title>
        <authorList>
            <person name="Jaffres E."/>
            <person name="Prevost H."/>
            <person name="Rossero A."/>
            <person name="Joffraud J.J."/>
            <person name="Dousset X."/>
        </authorList>
    </citation>
    <scope>NUCLEOTIDE SEQUENCE [LARGE SCALE GENOMIC DNA]</scope>
    <source>
        <strain evidence="1 2">CD276</strain>
    </source>
</reference>
<gene>
    <name evidence="1" type="ORF">BW732_09930</name>
</gene>
<accession>A0A1Q2D838</accession>
<organism evidence="1 2">
    <name type="scientific">Vagococcus penaei</name>
    <dbReference type="NCBI Taxonomy" id="633807"/>
    <lineage>
        <taxon>Bacteria</taxon>
        <taxon>Bacillati</taxon>
        <taxon>Bacillota</taxon>
        <taxon>Bacilli</taxon>
        <taxon>Lactobacillales</taxon>
        <taxon>Enterococcaceae</taxon>
        <taxon>Vagococcus</taxon>
    </lineage>
</organism>
<dbReference type="EMBL" id="CP019609">
    <property type="protein sequence ID" value="AQP54490.1"/>
    <property type="molecule type" value="Genomic_DNA"/>
</dbReference>
<name>A0A1Q2D838_9ENTE</name>
<dbReference type="OrthoDB" id="9782576at2"/>
<evidence type="ECO:0000313" key="1">
    <source>
        <dbReference type="EMBL" id="AQP54490.1"/>
    </source>
</evidence>
<dbReference type="RefSeq" id="WP_077276572.1">
    <property type="nucleotide sequence ID" value="NZ_CP019609.1"/>
</dbReference>
<protein>
    <submittedName>
        <fullName evidence="1">Uncharacterized protein</fullName>
    </submittedName>
</protein>
<proteinExistence type="predicted"/>
<sequence>MKNLTNAQNLWAYYKYDVMAHSQKHYQQIRQLFKYNQWSEEKNSTFHYLIEDALNTPATIGSLKNAYQHIWGYFKKVATKEEKETFLILLNTLSLTNDEVKPFLAQLSIIYQIDYLLNSSLLFPQFI</sequence>
<dbReference type="STRING" id="633807.BW732_09930"/>
<dbReference type="InterPro" id="IPR013560">
    <property type="entry name" value="DUF1722"/>
</dbReference>
<evidence type="ECO:0000313" key="2">
    <source>
        <dbReference type="Proteomes" id="UP000188246"/>
    </source>
</evidence>
<keyword evidence="2" id="KW-1185">Reference proteome</keyword>
<dbReference type="AlphaFoldDB" id="A0A1Q2D838"/>
<dbReference type="Proteomes" id="UP000188246">
    <property type="component" value="Chromosome"/>
</dbReference>
<dbReference type="Pfam" id="PF08349">
    <property type="entry name" value="DUF1722"/>
    <property type="match status" value="1"/>
</dbReference>
<dbReference type="KEGG" id="vpi:BW732_09930"/>